<dbReference type="PANTHER" id="PTHR13710:SF108">
    <property type="entry name" value="ATP-DEPENDENT DNA HELICASE Q4"/>
    <property type="match status" value="1"/>
</dbReference>
<dbReference type="AlphaFoldDB" id="A0A7K8ZZC2"/>
<dbReference type="GO" id="GO:0005737">
    <property type="term" value="C:cytoplasm"/>
    <property type="evidence" value="ECO:0007669"/>
    <property type="project" value="TreeGrafter"/>
</dbReference>
<comment type="catalytic activity">
    <reaction evidence="3">
        <text>Couples ATP hydrolysis with the unwinding of duplex DNA by translocating in the 3'-5' direction.</text>
        <dbReference type="EC" id="5.6.2.4"/>
    </reaction>
</comment>
<feature type="non-terminal residue" evidence="7">
    <location>
        <position position="1"/>
    </location>
</feature>
<evidence type="ECO:0000256" key="1">
    <source>
        <dbReference type="ARBA" id="ARBA00005446"/>
    </source>
</evidence>
<evidence type="ECO:0000259" key="6">
    <source>
        <dbReference type="PROSITE" id="PS51194"/>
    </source>
</evidence>
<organism evidence="7 8">
    <name type="scientific">Grallaria varia</name>
    <name type="common">variegated antpitta</name>
    <dbReference type="NCBI Taxonomy" id="117165"/>
    <lineage>
        <taxon>Eukaryota</taxon>
        <taxon>Metazoa</taxon>
        <taxon>Chordata</taxon>
        <taxon>Craniata</taxon>
        <taxon>Vertebrata</taxon>
        <taxon>Euteleostomi</taxon>
        <taxon>Archelosauria</taxon>
        <taxon>Archosauria</taxon>
        <taxon>Dinosauria</taxon>
        <taxon>Saurischia</taxon>
        <taxon>Theropoda</taxon>
        <taxon>Coelurosauria</taxon>
        <taxon>Aves</taxon>
        <taxon>Neognathae</taxon>
        <taxon>Neoaves</taxon>
        <taxon>Telluraves</taxon>
        <taxon>Australaves</taxon>
        <taxon>Passeriformes</taxon>
        <taxon>Formicariidae</taxon>
        <taxon>Grallaria</taxon>
    </lineage>
</organism>
<dbReference type="Pfam" id="PF00271">
    <property type="entry name" value="Helicase_C"/>
    <property type="match status" value="1"/>
</dbReference>
<dbReference type="GO" id="GO:0043138">
    <property type="term" value="F:3'-5' DNA helicase activity"/>
    <property type="evidence" value="ECO:0007669"/>
    <property type="project" value="UniProtKB-EC"/>
</dbReference>
<evidence type="ECO:0000256" key="2">
    <source>
        <dbReference type="ARBA" id="ARBA00023235"/>
    </source>
</evidence>
<name>A0A7K8ZZC2_9PASS</name>
<feature type="domain" description="Helicase ATP-binding" evidence="5">
    <location>
        <begin position="1"/>
        <end position="83"/>
    </location>
</feature>
<dbReference type="Gene3D" id="3.40.50.300">
    <property type="entry name" value="P-loop containing nucleotide triphosphate hydrolases"/>
    <property type="match status" value="2"/>
</dbReference>
<dbReference type="PANTHER" id="PTHR13710">
    <property type="entry name" value="DNA HELICASE RECQ FAMILY MEMBER"/>
    <property type="match status" value="1"/>
</dbReference>
<evidence type="ECO:0000256" key="4">
    <source>
        <dbReference type="ARBA" id="ARBA00034808"/>
    </source>
</evidence>
<dbReference type="SMART" id="SM00490">
    <property type="entry name" value="HELICc"/>
    <property type="match status" value="1"/>
</dbReference>
<dbReference type="InterPro" id="IPR001650">
    <property type="entry name" value="Helicase_C-like"/>
</dbReference>
<feature type="domain" description="Helicase C-terminal" evidence="6">
    <location>
        <begin position="101"/>
        <end position="240"/>
    </location>
</feature>
<evidence type="ECO:0000256" key="3">
    <source>
        <dbReference type="ARBA" id="ARBA00034617"/>
    </source>
</evidence>
<reference evidence="7 8" key="1">
    <citation type="submission" date="2019-09" db="EMBL/GenBank/DDBJ databases">
        <title>Bird 10,000 Genomes (B10K) Project - Family phase.</title>
        <authorList>
            <person name="Zhang G."/>
        </authorList>
    </citation>
    <scope>NUCLEOTIDE SEQUENCE [LARGE SCALE GENOMIC DNA]</scope>
    <source>
        <strain evidence="7">B10K-DU-001-02</strain>
        <tissue evidence="7">Muscle</tissue>
    </source>
</reference>
<keyword evidence="8" id="KW-1185">Reference proteome</keyword>
<dbReference type="PROSITE" id="PS51192">
    <property type="entry name" value="HELICASE_ATP_BIND_1"/>
    <property type="match status" value="1"/>
</dbReference>
<dbReference type="EC" id="5.6.2.4" evidence="4"/>
<keyword evidence="7" id="KW-0547">Nucleotide-binding</keyword>
<evidence type="ECO:0000313" key="8">
    <source>
        <dbReference type="Proteomes" id="UP000591535"/>
    </source>
</evidence>
<accession>A0A7K8ZZC2</accession>
<gene>
    <name evidence="7" type="primary">Recql4</name>
    <name evidence="7" type="ORF">GRAVAR_R07321</name>
</gene>
<dbReference type="InterPro" id="IPR027417">
    <property type="entry name" value="P-loop_NTPase"/>
</dbReference>
<dbReference type="GO" id="GO:0005634">
    <property type="term" value="C:nucleus"/>
    <property type="evidence" value="ECO:0007669"/>
    <property type="project" value="TreeGrafter"/>
</dbReference>
<proteinExistence type="inferred from homology"/>
<keyword evidence="7" id="KW-0347">Helicase</keyword>
<dbReference type="PROSITE" id="PS51194">
    <property type="entry name" value="HELICASE_CTER"/>
    <property type="match status" value="1"/>
</dbReference>
<dbReference type="Proteomes" id="UP000591535">
    <property type="component" value="Unassembled WGS sequence"/>
</dbReference>
<dbReference type="GO" id="GO:0009378">
    <property type="term" value="F:four-way junction helicase activity"/>
    <property type="evidence" value="ECO:0007669"/>
    <property type="project" value="TreeGrafter"/>
</dbReference>
<sequence>FACLDEAHCVSQWAHNFRPSYLRICRIRPLGMWECPPRSRFYPGFFQVLRERLGVRCFLGLTATATAATARDVAEHLGIPPDSGITVCSAVIPDNLRLSVSMDQDRDEVGMGECWDGGMMGWGNAGMSQFHNLGSQSHNLGSQSLGFSVLFPAGIPCPAASYHAGLSGQERRRIQRLFMGGRIRILVATAAFGMGLDKADIGGILHLGIPKDLESFVQEVGRAGRDGNAAHCHLLLDPQV</sequence>
<keyword evidence="2" id="KW-0413">Isomerase</keyword>
<dbReference type="EMBL" id="VWZG01008371">
    <property type="protein sequence ID" value="NXG21224.1"/>
    <property type="molecule type" value="Genomic_DNA"/>
</dbReference>
<comment type="caution">
    <text evidence="7">The sequence shown here is derived from an EMBL/GenBank/DDBJ whole genome shotgun (WGS) entry which is preliminary data.</text>
</comment>
<dbReference type="SUPFAM" id="SSF52540">
    <property type="entry name" value="P-loop containing nucleoside triphosphate hydrolases"/>
    <property type="match status" value="1"/>
</dbReference>
<dbReference type="InterPro" id="IPR014001">
    <property type="entry name" value="Helicase_ATP-bd"/>
</dbReference>
<comment type="similarity">
    <text evidence="1">Belongs to the helicase family. RecQ subfamily.</text>
</comment>
<dbReference type="GO" id="GO:0005694">
    <property type="term" value="C:chromosome"/>
    <property type="evidence" value="ECO:0007669"/>
    <property type="project" value="TreeGrafter"/>
</dbReference>
<evidence type="ECO:0000313" key="7">
    <source>
        <dbReference type="EMBL" id="NXG21224.1"/>
    </source>
</evidence>
<protein>
    <recommendedName>
        <fullName evidence="4">DNA 3'-5' helicase</fullName>
        <ecNumber evidence="4">5.6.2.4</ecNumber>
    </recommendedName>
</protein>
<feature type="non-terminal residue" evidence="7">
    <location>
        <position position="240"/>
    </location>
</feature>
<keyword evidence="7" id="KW-0067">ATP-binding</keyword>
<dbReference type="GO" id="GO:0000723">
    <property type="term" value="P:telomere maintenance"/>
    <property type="evidence" value="ECO:0007669"/>
    <property type="project" value="TreeGrafter"/>
</dbReference>
<dbReference type="GO" id="GO:0000724">
    <property type="term" value="P:double-strand break repair via homologous recombination"/>
    <property type="evidence" value="ECO:0007669"/>
    <property type="project" value="TreeGrafter"/>
</dbReference>
<keyword evidence="7" id="KW-0378">Hydrolase</keyword>
<evidence type="ECO:0000259" key="5">
    <source>
        <dbReference type="PROSITE" id="PS51192"/>
    </source>
</evidence>